<gene>
    <name evidence="1" type="ORF">WR25_03981</name>
</gene>
<dbReference type="InterPro" id="IPR039842">
    <property type="entry name" value="TBC1D7"/>
</dbReference>
<evidence type="ECO:0000313" key="1">
    <source>
        <dbReference type="EMBL" id="PAV75996.1"/>
    </source>
</evidence>
<dbReference type="PANTHER" id="PTHR13530">
    <property type="entry name" value="TBC1 DOMAIN FAMILY MEMBER 7"/>
    <property type="match status" value="1"/>
</dbReference>
<dbReference type="InterPro" id="IPR015915">
    <property type="entry name" value="Kelch-typ_b-propeller"/>
</dbReference>
<dbReference type="STRING" id="2018661.A0A2A2KPS8"/>
<dbReference type="Gene3D" id="1.10.10.750">
    <property type="entry name" value="Ypt/Rab-GAP domain of gyp1p, domain 1"/>
    <property type="match status" value="1"/>
</dbReference>
<dbReference type="PANTHER" id="PTHR13530:SF3">
    <property type="entry name" value="TBC1 DOMAIN FAMILY MEMBER 7"/>
    <property type="match status" value="1"/>
</dbReference>
<keyword evidence="2" id="KW-1185">Reference proteome</keyword>
<dbReference type="OrthoDB" id="18718at2759"/>
<dbReference type="AlphaFoldDB" id="A0A2A2KPS8"/>
<accession>A0A2A2KPS8</accession>
<dbReference type="Proteomes" id="UP000218231">
    <property type="component" value="Unassembled WGS sequence"/>
</dbReference>
<protein>
    <submittedName>
        <fullName evidence="1">Uncharacterized protein</fullName>
    </submittedName>
</protein>
<sequence>MANFRQQFITKCVGAGEKTGNQEANEAGLMEMLAGPSDVDLYQLKSFVWRHNIPVSCRSLLYKTLLGIASPYPETRHMVDKHRKDEAEVLGRCLVQIRQFQGQVVKTDDEQLLLKPTLEDIVRMVLLAEDKLSAQPVTQKLYSPRNAEEQKRMKQITAIARQVLTLKENWWDNFHITRSLYKLVQTHIPPAEWAKLVKEIRDQAISSPPLNNPKVPIKFNSEALIRNIKSEVIETWLACAGCELLREERATQRFLDKLCIGTHTVLLVKNLIIEFIVARVLHMQENPTSGAFEKLAEEVELKIVARAIEAGFKEQIFAIRSYEEWFEIFDLNTRQITRGPVPPEWREYASVAYFKDKVYYLGGEDPETEEETNRVDFFADGVVIRYIDYQTMNGNGLKLERFRKDDGISELHR</sequence>
<name>A0A2A2KPS8_9BILA</name>
<evidence type="ECO:0000313" key="2">
    <source>
        <dbReference type="Proteomes" id="UP000218231"/>
    </source>
</evidence>
<dbReference type="GO" id="GO:0032007">
    <property type="term" value="P:negative regulation of TOR signaling"/>
    <property type="evidence" value="ECO:0007669"/>
    <property type="project" value="TreeGrafter"/>
</dbReference>
<organism evidence="1 2">
    <name type="scientific">Diploscapter pachys</name>
    <dbReference type="NCBI Taxonomy" id="2018661"/>
    <lineage>
        <taxon>Eukaryota</taxon>
        <taxon>Metazoa</taxon>
        <taxon>Ecdysozoa</taxon>
        <taxon>Nematoda</taxon>
        <taxon>Chromadorea</taxon>
        <taxon>Rhabditida</taxon>
        <taxon>Rhabditina</taxon>
        <taxon>Rhabditomorpha</taxon>
        <taxon>Rhabditoidea</taxon>
        <taxon>Rhabditidae</taxon>
        <taxon>Diploscapter</taxon>
    </lineage>
</organism>
<proteinExistence type="predicted"/>
<reference evidence="1 2" key="1">
    <citation type="journal article" date="2017" name="Curr. Biol.">
        <title>Genome architecture and evolution of a unichromosomal asexual nematode.</title>
        <authorList>
            <person name="Fradin H."/>
            <person name="Zegar C."/>
            <person name="Gutwein M."/>
            <person name="Lucas J."/>
            <person name="Kovtun M."/>
            <person name="Corcoran D."/>
            <person name="Baugh L.R."/>
            <person name="Kiontke K."/>
            <person name="Gunsalus K."/>
            <person name="Fitch D.H."/>
            <person name="Piano F."/>
        </authorList>
    </citation>
    <scope>NUCLEOTIDE SEQUENCE [LARGE SCALE GENOMIC DNA]</scope>
    <source>
        <strain evidence="1">PF1309</strain>
    </source>
</reference>
<comment type="caution">
    <text evidence="1">The sequence shown here is derived from an EMBL/GenBank/DDBJ whole genome shotgun (WGS) entry which is preliminary data.</text>
</comment>
<dbReference type="EMBL" id="LIAE01007976">
    <property type="protein sequence ID" value="PAV75996.1"/>
    <property type="molecule type" value="Genomic_DNA"/>
</dbReference>
<dbReference type="SUPFAM" id="SSF117281">
    <property type="entry name" value="Kelch motif"/>
    <property type="match status" value="1"/>
</dbReference>
<dbReference type="GO" id="GO:0005096">
    <property type="term" value="F:GTPase activator activity"/>
    <property type="evidence" value="ECO:0007669"/>
    <property type="project" value="TreeGrafter"/>
</dbReference>
<dbReference type="Gene3D" id="2.120.10.80">
    <property type="entry name" value="Kelch-type beta propeller"/>
    <property type="match status" value="1"/>
</dbReference>